<name>A0A3D9FDT1_9SPHN</name>
<dbReference type="Pfam" id="PF07007">
    <property type="entry name" value="LprI"/>
    <property type="match status" value="1"/>
</dbReference>
<dbReference type="Proteomes" id="UP000256310">
    <property type="component" value="Unassembled WGS sequence"/>
</dbReference>
<comment type="caution">
    <text evidence="2">The sequence shown here is derived from an EMBL/GenBank/DDBJ whole genome shotgun (WGS) entry which is preliminary data.</text>
</comment>
<dbReference type="InterPro" id="IPR009739">
    <property type="entry name" value="LprI-like_N"/>
</dbReference>
<dbReference type="RefSeq" id="WP_162843371.1">
    <property type="nucleotide sequence ID" value="NZ_QRDP01000004.1"/>
</dbReference>
<organism evidence="2 3">
    <name type="scientific">Parasphingopyxis lamellibrachiae</name>
    <dbReference type="NCBI Taxonomy" id="680125"/>
    <lineage>
        <taxon>Bacteria</taxon>
        <taxon>Pseudomonadati</taxon>
        <taxon>Pseudomonadota</taxon>
        <taxon>Alphaproteobacteria</taxon>
        <taxon>Sphingomonadales</taxon>
        <taxon>Sphingomonadaceae</taxon>
        <taxon>Parasphingopyxis</taxon>
    </lineage>
</organism>
<evidence type="ECO:0000313" key="3">
    <source>
        <dbReference type="Proteomes" id="UP000256310"/>
    </source>
</evidence>
<keyword evidence="3" id="KW-1185">Reference proteome</keyword>
<protein>
    <submittedName>
        <fullName evidence="2">Uncharacterized protein YecT (DUF1311 family)</fullName>
    </submittedName>
</protein>
<evidence type="ECO:0000313" key="2">
    <source>
        <dbReference type="EMBL" id="RED15201.1"/>
    </source>
</evidence>
<gene>
    <name evidence="2" type="ORF">DFR46_0188</name>
</gene>
<evidence type="ECO:0000259" key="1">
    <source>
        <dbReference type="Pfam" id="PF07007"/>
    </source>
</evidence>
<proteinExistence type="predicted"/>
<sequence>MLGVTLFALLQFSANAETCADYGNLPQQHMNACAHWQYELADAELQGVWEQALGYARNYLSFDDLNDGRASGADRLLAAQRAWRILRDEHCATYSYHMRGGSAEPLLYHGCRTTMTRQRTTELRNLMIEDQ</sequence>
<dbReference type="EMBL" id="QRDP01000004">
    <property type="protein sequence ID" value="RED15201.1"/>
    <property type="molecule type" value="Genomic_DNA"/>
</dbReference>
<reference evidence="2 3" key="1">
    <citation type="submission" date="2018-07" db="EMBL/GenBank/DDBJ databases">
        <title>Genomic Encyclopedia of Type Strains, Phase IV (KMG-IV): sequencing the most valuable type-strain genomes for metagenomic binning, comparative biology and taxonomic classification.</title>
        <authorList>
            <person name="Goeker M."/>
        </authorList>
    </citation>
    <scope>NUCLEOTIDE SEQUENCE [LARGE SCALE GENOMIC DNA]</scope>
    <source>
        <strain evidence="2 3">DSM 26725</strain>
    </source>
</reference>
<accession>A0A3D9FDT1</accession>
<dbReference type="AlphaFoldDB" id="A0A3D9FDT1"/>
<dbReference type="Gene3D" id="1.20.1270.180">
    <property type="match status" value="1"/>
</dbReference>
<feature type="domain" description="Lysozyme inhibitor LprI-like N-terminal" evidence="1">
    <location>
        <begin position="27"/>
        <end position="123"/>
    </location>
</feature>